<dbReference type="GO" id="GO:0005975">
    <property type="term" value="P:carbohydrate metabolic process"/>
    <property type="evidence" value="ECO:0007669"/>
    <property type="project" value="InterPro"/>
</dbReference>
<dbReference type="InterPro" id="IPR008928">
    <property type="entry name" value="6-hairpin_glycosidase_sf"/>
</dbReference>
<name>A0AAU7CDL4_9BACT</name>
<accession>A0AAU7CDL4</accession>
<dbReference type="SUPFAM" id="SSF48208">
    <property type="entry name" value="Six-hairpin glycosidases"/>
    <property type="match status" value="1"/>
</dbReference>
<gene>
    <name evidence="1" type="ORF">V5E97_33420</name>
</gene>
<dbReference type="AlphaFoldDB" id="A0AAU7CDL4"/>
<sequence length="337" mass="38561">MAGALVLPRAPRPAKEFPPIPQLARWWAEMIKFGKTHAAFLKDPKGPFDPLLGATYYDAQRVFLQIAEFSADRSWLVAADHAMTVYRDRYVMENHGKVPGYWVFPHGIAMHYRQTKDPKSREALVAMSQNAAFAPDFTPVDATRYAATSREVAYNIHNLMKAEEVGEPHRPRLTLLVDHALGHIDQWFISRTAPFVKPFMFGLTAEALIAYHAKTGDKRIPEAIRIGAEWIWNNTWVPKARAFKYLDRVVKDEGGPDPASDLNLLIAPAFAWLYKRTGELQYRDRADAIFAGGVEQAWLVGGKQFNQNYRWSFDYVLWRHEGDLIHDPSRRRVEKKG</sequence>
<organism evidence="1">
    <name type="scientific">Singulisphaera sp. Ch08</name>
    <dbReference type="NCBI Taxonomy" id="3120278"/>
    <lineage>
        <taxon>Bacteria</taxon>
        <taxon>Pseudomonadati</taxon>
        <taxon>Planctomycetota</taxon>
        <taxon>Planctomycetia</taxon>
        <taxon>Isosphaerales</taxon>
        <taxon>Isosphaeraceae</taxon>
        <taxon>Singulisphaera</taxon>
    </lineage>
</organism>
<reference evidence="1" key="1">
    <citation type="submission" date="2024-05" db="EMBL/GenBank/DDBJ databases">
        <title>Planctomycetes of the genus Singulisphaera possess chitinolytic capabilities.</title>
        <authorList>
            <person name="Ivanova A."/>
        </authorList>
    </citation>
    <scope>NUCLEOTIDE SEQUENCE</scope>
    <source>
        <strain evidence="1">Ch08T</strain>
    </source>
</reference>
<dbReference type="RefSeq" id="WP_406695907.1">
    <property type="nucleotide sequence ID" value="NZ_CP155447.1"/>
</dbReference>
<dbReference type="EMBL" id="CP155447">
    <property type="protein sequence ID" value="XBH03170.1"/>
    <property type="molecule type" value="Genomic_DNA"/>
</dbReference>
<protein>
    <submittedName>
        <fullName evidence="1">Uncharacterized protein</fullName>
    </submittedName>
</protein>
<proteinExistence type="predicted"/>
<evidence type="ECO:0000313" key="1">
    <source>
        <dbReference type="EMBL" id="XBH03170.1"/>
    </source>
</evidence>